<evidence type="ECO:0000313" key="1">
    <source>
        <dbReference type="EMBL" id="MBD9363250.1"/>
    </source>
</evidence>
<protein>
    <recommendedName>
        <fullName evidence="3">Four helix bundle protein</fullName>
    </recommendedName>
</protein>
<gene>
    <name evidence="1" type="ORF">EBB_22745</name>
</gene>
<accession>A0ABR9DK01</accession>
<organism evidence="1 2">
    <name type="scientific">Methylomonas fluvii</name>
    <dbReference type="NCBI Taxonomy" id="1854564"/>
    <lineage>
        <taxon>Bacteria</taxon>
        <taxon>Pseudomonadati</taxon>
        <taxon>Pseudomonadota</taxon>
        <taxon>Gammaproteobacteria</taxon>
        <taxon>Methylococcales</taxon>
        <taxon>Methylococcaceae</taxon>
        <taxon>Methylomonas</taxon>
    </lineage>
</organism>
<dbReference type="Gene3D" id="1.20.1440.60">
    <property type="entry name" value="23S rRNA-intervening sequence"/>
    <property type="match status" value="1"/>
</dbReference>
<dbReference type="InterPro" id="IPR036583">
    <property type="entry name" value="23S_rRNA_IVS_sf"/>
</dbReference>
<dbReference type="Proteomes" id="UP000641152">
    <property type="component" value="Unassembled WGS sequence"/>
</dbReference>
<dbReference type="EMBL" id="JACXST010000003">
    <property type="protein sequence ID" value="MBD9363250.1"/>
    <property type="molecule type" value="Genomic_DNA"/>
</dbReference>
<comment type="caution">
    <text evidence="1">The sequence shown here is derived from an EMBL/GenBank/DDBJ whole genome shotgun (WGS) entry which is preliminary data.</text>
</comment>
<proteinExistence type="predicted"/>
<sequence length="94" mass="10958">MSFSRYHKYTPGSELRNVSRKAVTLIIRANCHSNKQAGLVAFRDHLEELLLLIRIAIEVRAFKSFIAYSDIIKLTVKVCRKNEGWLKNWLPVDR</sequence>
<reference evidence="1 2" key="1">
    <citation type="submission" date="2020-09" db="EMBL/GenBank/DDBJ databases">
        <title>Methylomonas albis sp. nov. and Methylomonas fluvii sp. nov.: Two cold-adapted methanotrophs from the River Elbe and an amended description of Methylovulum psychrotolerans strain Eb1.</title>
        <authorList>
            <person name="Bussmann I.K."/>
            <person name="Klings K.-W."/>
            <person name="Warnstedt J."/>
            <person name="Hoppert M."/>
            <person name="Saborowski A."/>
            <person name="Horn F."/>
            <person name="Liebner S."/>
        </authorList>
    </citation>
    <scope>NUCLEOTIDE SEQUENCE [LARGE SCALE GENOMIC DNA]</scope>
    <source>
        <strain evidence="1 2">EbB</strain>
    </source>
</reference>
<keyword evidence="2" id="KW-1185">Reference proteome</keyword>
<evidence type="ECO:0008006" key="3">
    <source>
        <dbReference type="Google" id="ProtNLM"/>
    </source>
</evidence>
<name>A0ABR9DK01_9GAMM</name>
<evidence type="ECO:0000313" key="2">
    <source>
        <dbReference type="Proteomes" id="UP000641152"/>
    </source>
</evidence>